<dbReference type="OMA" id="DYRVTIN"/>
<gene>
    <name evidence="1" type="ORF">scyTo_0011961</name>
</gene>
<organism evidence="1 2">
    <name type="scientific">Scyliorhinus torazame</name>
    <name type="common">Cloudy catshark</name>
    <name type="synonym">Catulus torazame</name>
    <dbReference type="NCBI Taxonomy" id="75743"/>
    <lineage>
        <taxon>Eukaryota</taxon>
        <taxon>Metazoa</taxon>
        <taxon>Chordata</taxon>
        <taxon>Craniata</taxon>
        <taxon>Vertebrata</taxon>
        <taxon>Chondrichthyes</taxon>
        <taxon>Elasmobranchii</taxon>
        <taxon>Galeomorphii</taxon>
        <taxon>Galeoidea</taxon>
        <taxon>Carcharhiniformes</taxon>
        <taxon>Scyliorhinidae</taxon>
        <taxon>Scyliorhinus</taxon>
    </lineage>
</organism>
<reference evidence="1 2" key="1">
    <citation type="journal article" date="2018" name="Nat. Ecol. Evol.">
        <title>Shark genomes provide insights into elasmobranch evolution and the origin of vertebrates.</title>
        <authorList>
            <person name="Hara Y"/>
            <person name="Yamaguchi K"/>
            <person name="Onimaru K"/>
            <person name="Kadota M"/>
            <person name="Koyanagi M"/>
            <person name="Keeley SD"/>
            <person name="Tatsumi K"/>
            <person name="Tanaka K"/>
            <person name="Motone F"/>
            <person name="Kageyama Y"/>
            <person name="Nozu R"/>
            <person name="Adachi N"/>
            <person name="Nishimura O"/>
            <person name="Nakagawa R"/>
            <person name="Tanegashima C"/>
            <person name="Kiyatake I"/>
            <person name="Matsumoto R"/>
            <person name="Murakumo K"/>
            <person name="Nishida K"/>
            <person name="Terakita A"/>
            <person name="Kuratani S"/>
            <person name="Sato K"/>
            <person name="Hyodo S Kuraku.S."/>
        </authorList>
    </citation>
    <scope>NUCLEOTIDE SEQUENCE [LARGE SCALE GENOMIC DNA]</scope>
</reference>
<dbReference type="EMBL" id="BFAA01005633">
    <property type="protein sequence ID" value="GCB66145.1"/>
    <property type="molecule type" value="Genomic_DNA"/>
</dbReference>
<proteinExistence type="predicted"/>
<evidence type="ECO:0000313" key="1">
    <source>
        <dbReference type="EMBL" id="GCB66145.1"/>
    </source>
</evidence>
<dbReference type="STRING" id="75743.A0A401NZ64"/>
<keyword evidence="2" id="KW-1185">Reference proteome</keyword>
<comment type="caution">
    <text evidence="1">The sequence shown here is derived from an EMBL/GenBank/DDBJ whole genome shotgun (WGS) entry which is preliminary data.</text>
</comment>
<dbReference type="Proteomes" id="UP000288216">
    <property type="component" value="Unassembled WGS sequence"/>
</dbReference>
<dbReference type="AlphaFoldDB" id="A0A401NZ64"/>
<dbReference type="OrthoDB" id="775972at2759"/>
<evidence type="ECO:0000313" key="2">
    <source>
        <dbReference type="Proteomes" id="UP000288216"/>
    </source>
</evidence>
<protein>
    <submittedName>
        <fullName evidence="1">Uncharacterized protein</fullName>
    </submittedName>
</protein>
<name>A0A401NZ64_SCYTO</name>
<accession>A0A401NZ64</accession>
<sequence length="117" mass="13952">MVSVNFGQQSTQLPVMMVTGEEPSLLGCDRLKEIKLNWSEIFHVSEWKLPERARKYEIFFCDGLKSKDYKLRFMWIQRQLPRFFKARSVPYVLREKVDIEVNRLEKHGIIQPVSFSE</sequence>